<feature type="active site" description="O-(5'-phospho-DNA)-tyrosine intermediate" evidence="9 10">
    <location>
        <position position="119"/>
    </location>
</feature>
<reference evidence="12 13" key="1">
    <citation type="journal article" date="2012" name="Extremophiles">
        <title>Thermotomaculum hydrothermale gen. nov., sp. nov., a novel heterotrophic thermophile within the phylum Acidobacteria from a deep-sea hydrothermal vent chimney in the Southern Okinawa Trough.</title>
        <authorList>
            <person name="Izumi H."/>
            <person name="Nunoura T."/>
            <person name="Miyazaki M."/>
            <person name="Mino S."/>
            <person name="Toki T."/>
            <person name="Takai K."/>
            <person name="Sako Y."/>
            <person name="Sawabe T."/>
            <person name="Nakagawa S."/>
        </authorList>
    </citation>
    <scope>NUCLEOTIDE SEQUENCE [LARGE SCALE GENOMIC DNA]</scope>
    <source>
        <strain evidence="12 13">AC55</strain>
    </source>
</reference>
<comment type="subcellular location">
    <subcellularLocation>
        <location evidence="9">Cytoplasm</location>
    </subcellularLocation>
</comment>
<dbReference type="FunFam" id="1.10.268.10:FF:000001">
    <property type="entry name" value="DNA gyrase subunit A"/>
    <property type="match status" value="1"/>
</dbReference>
<evidence type="ECO:0000313" key="13">
    <source>
        <dbReference type="Proteomes" id="UP000595564"/>
    </source>
</evidence>
<dbReference type="CDD" id="cd00187">
    <property type="entry name" value="TOP4c"/>
    <property type="match status" value="1"/>
</dbReference>
<dbReference type="Proteomes" id="UP000595564">
    <property type="component" value="Chromosome"/>
</dbReference>
<dbReference type="GO" id="GO:0005694">
    <property type="term" value="C:chromosome"/>
    <property type="evidence" value="ECO:0007669"/>
    <property type="project" value="InterPro"/>
</dbReference>
<dbReference type="InterPro" id="IPR005743">
    <property type="entry name" value="GyrA"/>
</dbReference>
<dbReference type="GO" id="GO:0003677">
    <property type="term" value="F:DNA binding"/>
    <property type="evidence" value="ECO:0007669"/>
    <property type="project" value="UniProtKB-UniRule"/>
</dbReference>
<keyword evidence="3 9" id="KW-0963">Cytoplasm</keyword>
<dbReference type="InterPro" id="IPR006691">
    <property type="entry name" value="GyrA/parC_rep"/>
</dbReference>
<dbReference type="InterPro" id="IPR013757">
    <property type="entry name" value="Topo_IIA_A_a_sf"/>
</dbReference>
<evidence type="ECO:0000256" key="4">
    <source>
        <dbReference type="ARBA" id="ARBA00022741"/>
    </source>
</evidence>
<comment type="subunit">
    <text evidence="9">Heterotetramer, composed of two GyrA and two GyrB chains. In the heterotetramer, GyrA contains the active site tyrosine that forms a transient covalent intermediate with DNA, while GyrB binds cofactors and catalyzes ATP hydrolysis.</text>
</comment>
<proteinExistence type="inferred from homology"/>
<dbReference type="NCBIfam" id="NF004043">
    <property type="entry name" value="PRK05560.1"/>
    <property type="match status" value="1"/>
</dbReference>
<dbReference type="SUPFAM" id="SSF101904">
    <property type="entry name" value="GyrA/ParC C-terminal domain-like"/>
    <property type="match status" value="1"/>
</dbReference>
<evidence type="ECO:0000256" key="9">
    <source>
        <dbReference type="HAMAP-Rule" id="MF_01897"/>
    </source>
</evidence>
<evidence type="ECO:0000256" key="10">
    <source>
        <dbReference type="PROSITE-ProRule" id="PRU01384"/>
    </source>
</evidence>
<sequence length="808" mass="90586">MPEDIRKIEIEEEVKKSYLDYAMSVIVGRAIPDVRDGLKPVHRRILYSMYDMKNDYNKPYKKSARIVGDVIGKYHPHGDSAVYDAIVRMAQDFSLRYPLVDGQGNFGSVDGDSAAAMRYTEIRMAKIAHELLKDIEKETVPFQPNYDGSLNEPVVLPARIPNLLVNGSSGIAVGMATSIPPHNLNEVIDGIIALIENPNITVKELMQHVKGPDFPTGGIIYGMSGIKKAYEEGRGRVVIRGKVNIEKVKGDRDRIIISEIPYQVNKANLITKIADLVRNKQIEGIADIRDESDRDGIRVVIELKKGVIPQVVLNHLYKHTQLQSSFSIIFLSLVNLQPKVLNLKGMLEEFVSFRKEVVINRTRYELRKARERAHILEGLKIAIENIDEVIAIIKKSKNPSLAKENLIKRFNFSEKQAQAILDMKLQRLTGLEREKILEEYRNILKLIADLEDILKSEKRVYSIIKDELLAIKEEYGDPRRTQIIPDEQEFSIEDFIQEEDVVITVSGEGYIKRTPITSYRKQRRGGKGIRGTSTKEEDFIEHVFIASTHQTLLIFTTKGKCHWLKVYDIPEYGTGARGRSIANLLQLESDEKVAAYVSLKELDLEDKYIVFATEKGLVKKTPVSAFSNPRKSGIIAITLREGDTLISAKVSGGDDLVFIATRNGMSIKFNEKDVRPMGRAASGVKGINLRKGDIVVSMDIVSDDNDVLTISEFGYGKRTSIKDYRLQSRGGTGIINMKVTEKTGKVVKVLTVDDNDEIVIMTIEGKAIRVKVSGISRIGRNTQGVRLLALNGNDVVTGAAKIARNELD</sequence>
<comment type="miscellaneous">
    <text evidence="9">Few gyrases are as efficient as E.coli at forming negative supercoils. Not all organisms have 2 type II topoisomerases; in organisms with a single type II topoisomerase this enzyme also has to decatenate newly replicated chromosomes.</text>
</comment>
<dbReference type="AlphaFoldDB" id="A0A7R6T097"/>
<dbReference type="InterPro" id="IPR013760">
    <property type="entry name" value="Topo_IIA-like_dom_sf"/>
</dbReference>
<dbReference type="Pfam" id="PF03989">
    <property type="entry name" value="DNA_gyraseA_C"/>
    <property type="match status" value="6"/>
</dbReference>
<dbReference type="GO" id="GO:0006261">
    <property type="term" value="P:DNA-templated DNA replication"/>
    <property type="evidence" value="ECO:0007669"/>
    <property type="project" value="UniProtKB-UniRule"/>
</dbReference>
<evidence type="ECO:0000313" key="12">
    <source>
        <dbReference type="EMBL" id="BBB33497.1"/>
    </source>
</evidence>
<dbReference type="EC" id="5.6.2.2" evidence="9"/>
<dbReference type="Gene3D" id="3.90.199.10">
    <property type="entry name" value="Topoisomerase II, domain 5"/>
    <property type="match status" value="1"/>
</dbReference>
<dbReference type="InterPro" id="IPR002205">
    <property type="entry name" value="Topo_IIA_dom_A"/>
</dbReference>
<dbReference type="FunFam" id="3.30.1360.40:FF:000002">
    <property type="entry name" value="DNA gyrase subunit A"/>
    <property type="match status" value="1"/>
</dbReference>
<dbReference type="FunFam" id="3.90.199.10:FF:000001">
    <property type="entry name" value="DNA gyrase subunit A"/>
    <property type="match status" value="1"/>
</dbReference>
<name>A0A7R6T097_9BACT</name>
<dbReference type="Gene3D" id="3.30.1360.40">
    <property type="match status" value="1"/>
</dbReference>
<dbReference type="EMBL" id="AP017470">
    <property type="protein sequence ID" value="BBB33497.1"/>
    <property type="molecule type" value="Genomic_DNA"/>
</dbReference>
<dbReference type="PROSITE" id="PS52040">
    <property type="entry name" value="TOPO_IIA"/>
    <property type="match status" value="1"/>
</dbReference>
<dbReference type="PANTHER" id="PTHR43493">
    <property type="entry name" value="DNA GYRASE/TOPOISOMERASE SUBUNIT A"/>
    <property type="match status" value="1"/>
</dbReference>
<dbReference type="InterPro" id="IPR013758">
    <property type="entry name" value="Topo_IIA_A/C_ab"/>
</dbReference>
<dbReference type="GO" id="GO:0006265">
    <property type="term" value="P:DNA topological change"/>
    <property type="evidence" value="ECO:0007669"/>
    <property type="project" value="UniProtKB-UniRule"/>
</dbReference>
<organism evidence="12 13">
    <name type="scientific">Thermotomaculum hydrothermale</name>
    <dbReference type="NCBI Taxonomy" id="981385"/>
    <lineage>
        <taxon>Bacteria</taxon>
        <taxon>Pseudomonadati</taxon>
        <taxon>Acidobacteriota</taxon>
        <taxon>Holophagae</taxon>
        <taxon>Thermotomaculales</taxon>
        <taxon>Thermotomaculaceae</taxon>
        <taxon>Thermotomaculum</taxon>
    </lineage>
</organism>
<dbReference type="HAMAP" id="MF_01897">
    <property type="entry name" value="GyrA"/>
    <property type="match status" value="1"/>
</dbReference>
<accession>A0A7R6T097</accession>
<evidence type="ECO:0000256" key="8">
    <source>
        <dbReference type="ARBA" id="ARBA00023235"/>
    </source>
</evidence>
<evidence type="ECO:0000256" key="2">
    <source>
        <dbReference type="ARBA" id="ARBA00008263"/>
    </source>
</evidence>
<keyword evidence="4 9" id="KW-0547">Nucleotide-binding</keyword>
<keyword evidence="5 9" id="KW-0067">ATP-binding</keyword>
<evidence type="ECO:0000256" key="5">
    <source>
        <dbReference type="ARBA" id="ARBA00022840"/>
    </source>
</evidence>
<dbReference type="InterPro" id="IPR035516">
    <property type="entry name" value="Gyrase/topoIV_suA_C"/>
</dbReference>
<evidence type="ECO:0000256" key="7">
    <source>
        <dbReference type="ARBA" id="ARBA00023125"/>
    </source>
</evidence>
<dbReference type="Gene3D" id="1.10.268.10">
    <property type="entry name" value="Topoisomerase, domain 3"/>
    <property type="match status" value="1"/>
</dbReference>
<keyword evidence="7 9" id="KW-0238">DNA-binding</keyword>
<comment type="similarity">
    <text evidence="2 9">Belongs to the type II topoisomerase GyrA/ParC subunit family.</text>
</comment>
<dbReference type="SMART" id="SM00434">
    <property type="entry name" value="TOP4c"/>
    <property type="match status" value="1"/>
</dbReference>
<feature type="domain" description="Topo IIA-type catalytic" evidence="11">
    <location>
        <begin position="31"/>
        <end position="495"/>
    </location>
</feature>
<evidence type="ECO:0000256" key="1">
    <source>
        <dbReference type="ARBA" id="ARBA00000185"/>
    </source>
</evidence>
<evidence type="ECO:0000259" key="11">
    <source>
        <dbReference type="PROSITE" id="PS52040"/>
    </source>
</evidence>
<dbReference type="RefSeq" id="WP_201327807.1">
    <property type="nucleotide sequence ID" value="NZ_AP017470.1"/>
</dbReference>
<keyword evidence="6 9" id="KW-0799">Topoisomerase</keyword>
<comment type="function">
    <text evidence="9">A type II topoisomerase that negatively supercoils closed circular double-stranded (ds) DNA in an ATP-dependent manner to modulate DNA topology and maintain chromosomes in an underwound state. Negative supercoiling favors strand separation, and DNA replication, transcription, recombination and repair, all of which involve strand separation. Also able to catalyze the interconversion of other topological isomers of dsDNA rings, including catenanes and knotted rings. Type II topoisomerases break and join 2 DNA strands simultaneously in an ATP-dependent manner.</text>
</comment>
<protein>
    <recommendedName>
        <fullName evidence="9">DNA gyrase subunit A</fullName>
        <ecNumber evidence="9">5.6.2.2</ecNumber>
    </recommendedName>
</protein>
<evidence type="ECO:0000256" key="3">
    <source>
        <dbReference type="ARBA" id="ARBA00022490"/>
    </source>
</evidence>
<dbReference type="PANTHER" id="PTHR43493:SF5">
    <property type="entry name" value="DNA GYRASE SUBUNIT A, CHLOROPLASTIC_MITOCHONDRIAL"/>
    <property type="match status" value="1"/>
</dbReference>
<dbReference type="GO" id="GO:0005524">
    <property type="term" value="F:ATP binding"/>
    <property type="evidence" value="ECO:0007669"/>
    <property type="project" value="UniProtKB-UniRule"/>
</dbReference>
<dbReference type="KEGG" id="thyd:TTHT_2058"/>
<dbReference type="InterPro" id="IPR050220">
    <property type="entry name" value="Type_II_DNA_Topoisomerases"/>
</dbReference>
<dbReference type="NCBIfam" id="NF004044">
    <property type="entry name" value="PRK05561.1"/>
    <property type="match status" value="1"/>
</dbReference>
<dbReference type="GO" id="GO:0005737">
    <property type="term" value="C:cytoplasm"/>
    <property type="evidence" value="ECO:0007669"/>
    <property type="project" value="UniProtKB-SubCell"/>
</dbReference>
<dbReference type="Gene3D" id="2.120.10.90">
    <property type="entry name" value="DNA gyrase/topoisomerase IV, subunit A, C-terminal"/>
    <property type="match status" value="1"/>
</dbReference>
<feature type="short sequence motif" description="GyrA-box" evidence="9">
    <location>
        <begin position="522"/>
        <end position="528"/>
    </location>
</feature>
<dbReference type="GO" id="GO:0009330">
    <property type="term" value="C:DNA topoisomerase type II (double strand cut, ATP-hydrolyzing) complex"/>
    <property type="evidence" value="ECO:0007669"/>
    <property type="project" value="TreeGrafter"/>
</dbReference>
<keyword evidence="8 9" id="KW-0413">Isomerase</keyword>
<dbReference type="FunFam" id="2.120.10.90:FF:000004">
    <property type="entry name" value="DNA gyrase subunit A"/>
    <property type="match status" value="1"/>
</dbReference>
<dbReference type="NCBIfam" id="TIGR01063">
    <property type="entry name" value="gyrA"/>
    <property type="match status" value="1"/>
</dbReference>
<evidence type="ECO:0000256" key="6">
    <source>
        <dbReference type="ARBA" id="ARBA00023029"/>
    </source>
</evidence>
<keyword evidence="13" id="KW-1185">Reference proteome</keyword>
<gene>
    <name evidence="9 12" type="primary">gyrA</name>
    <name evidence="12" type="ORF">TTHT_2058</name>
</gene>
<comment type="catalytic activity">
    <reaction evidence="1 9 10">
        <text>ATP-dependent breakage, passage and rejoining of double-stranded DNA.</text>
        <dbReference type="EC" id="5.6.2.2"/>
    </reaction>
</comment>
<dbReference type="SUPFAM" id="SSF56719">
    <property type="entry name" value="Type II DNA topoisomerase"/>
    <property type="match status" value="1"/>
</dbReference>
<dbReference type="Pfam" id="PF00521">
    <property type="entry name" value="DNA_topoisoIV"/>
    <property type="match status" value="1"/>
</dbReference>
<dbReference type="GO" id="GO:0034335">
    <property type="term" value="F:DNA negative supercoiling activity"/>
    <property type="evidence" value="ECO:0007669"/>
    <property type="project" value="UniProtKB-ARBA"/>
</dbReference>